<evidence type="ECO:0000313" key="2">
    <source>
        <dbReference type="Proteomes" id="UP000298416"/>
    </source>
</evidence>
<reference evidence="1" key="2">
    <citation type="submission" date="2020-08" db="EMBL/GenBank/DDBJ databases">
        <title>Plant Genome Project.</title>
        <authorList>
            <person name="Zhang R.-G."/>
        </authorList>
    </citation>
    <scope>NUCLEOTIDE SEQUENCE</scope>
    <source>
        <strain evidence="1">Huo1</strain>
        <tissue evidence="1">Leaf</tissue>
    </source>
</reference>
<proteinExistence type="predicted"/>
<organism evidence="1">
    <name type="scientific">Salvia splendens</name>
    <name type="common">Scarlet sage</name>
    <dbReference type="NCBI Taxonomy" id="180675"/>
    <lineage>
        <taxon>Eukaryota</taxon>
        <taxon>Viridiplantae</taxon>
        <taxon>Streptophyta</taxon>
        <taxon>Embryophyta</taxon>
        <taxon>Tracheophyta</taxon>
        <taxon>Spermatophyta</taxon>
        <taxon>Magnoliopsida</taxon>
        <taxon>eudicotyledons</taxon>
        <taxon>Gunneridae</taxon>
        <taxon>Pentapetalae</taxon>
        <taxon>asterids</taxon>
        <taxon>lamiids</taxon>
        <taxon>Lamiales</taxon>
        <taxon>Lamiaceae</taxon>
        <taxon>Nepetoideae</taxon>
        <taxon>Mentheae</taxon>
        <taxon>Salviinae</taxon>
        <taxon>Salvia</taxon>
        <taxon>Salvia subgen. Calosphace</taxon>
        <taxon>core Calosphace</taxon>
    </lineage>
</organism>
<dbReference type="GO" id="GO:0005811">
    <property type="term" value="C:lipid droplet"/>
    <property type="evidence" value="ECO:0007669"/>
    <property type="project" value="InterPro"/>
</dbReference>
<sequence>MEREQKGFHSCGDLFLRLQQKRESGIDLLGIPPVRIGENEEISYEAATTAVKKALRVNRAVQASNGHWPAENAGPLFFTPPLLISLYISWTLNKVMTSTHINESIRYIDNHRVNLGLILF</sequence>
<keyword evidence="2" id="KW-1185">Reference proteome</keyword>
<evidence type="ECO:0000313" key="1">
    <source>
        <dbReference type="EMBL" id="KAG6407208.1"/>
    </source>
</evidence>
<evidence type="ECO:0008006" key="3">
    <source>
        <dbReference type="Google" id="ProtNLM"/>
    </source>
</evidence>
<dbReference type="GO" id="GO:0016104">
    <property type="term" value="P:triterpenoid biosynthetic process"/>
    <property type="evidence" value="ECO:0007669"/>
    <property type="project" value="InterPro"/>
</dbReference>
<comment type="caution">
    <text evidence="1">The sequence shown here is derived from an EMBL/GenBank/DDBJ whole genome shotgun (WGS) entry which is preliminary data.</text>
</comment>
<dbReference type="SUPFAM" id="SSF81853">
    <property type="entry name" value="Family 10 polysaccharide lyase"/>
    <property type="match status" value="1"/>
</dbReference>
<gene>
    <name evidence="1" type="ORF">SASPL_130192</name>
</gene>
<dbReference type="Proteomes" id="UP000298416">
    <property type="component" value="Unassembled WGS sequence"/>
</dbReference>
<name>A0A8X8X7N9_SALSN</name>
<dbReference type="AlphaFoldDB" id="A0A8X8X7N9"/>
<dbReference type="PANTHER" id="PTHR11764">
    <property type="entry name" value="TERPENE CYCLASE/MUTASE FAMILY MEMBER"/>
    <property type="match status" value="1"/>
</dbReference>
<dbReference type="PANTHER" id="PTHR11764:SF71">
    <property type="entry name" value="TERPENE CYCLASE_MUTASE FAMILY MEMBER"/>
    <property type="match status" value="1"/>
</dbReference>
<reference evidence="1" key="1">
    <citation type="submission" date="2018-01" db="EMBL/GenBank/DDBJ databases">
        <authorList>
            <person name="Mao J.F."/>
        </authorList>
    </citation>
    <scope>NUCLEOTIDE SEQUENCE</scope>
    <source>
        <strain evidence="1">Huo1</strain>
        <tissue evidence="1">Leaf</tissue>
    </source>
</reference>
<dbReference type="InterPro" id="IPR018333">
    <property type="entry name" value="Squalene_cyclase"/>
</dbReference>
<accession>A0A8X8X7N9</accession>
<dbReference type="GO" id="GO:0042300">
    <property type="term" value="F:beta-amyrin synthase activity"/>
    <property type="evidence" value="ECO:0007669"/>
    <property type="project" value="TreeGrafter"/>
</dbReference>
<protein>
    <recommendedName>
        <fullName evidence="3">Beta-amyrin synthase</fullName>
    </recommendedName>
</protein>
<dbReference type="EMBL" id="PNBA02000011">
    <property type="protein sequence ID" value="KAG6407208.1"/>
    <property type="molecule type" value="Genomic_DNA"/>
</dbReference>